<dbReference type="PROSITE" id="PS51257">
    <property type="entry name" value="PROKAR_LIPOPROTEIN"/>
    <property type="match status" value="1"/>
</dbReference>
<comment type="caution">
    <text evidence="2">The sequence shown here is derived from an EMBL/GenBank/DDBJ whole genome shotgun (WGS) entry which is preliminary data.</text>
</comment>
<gene>
    <name evidence="2" type="ORF">H8S77_00870</name>
</gene>
<dbReference type="RefSeq" id="WP_186957928.1">
    <property type="nucleotide sequence ID" value="NZ_JACOOI010000001.1"/>
</dbReference>
<accession>A0ABR7DVD5</accession>
<evidence type="ECO:0000256" key="1">
    <source>
        <dbReference type="SAM" id="SignalP"/>
    </source>
</evidence>
<keyword evidence="1" id="KW-0732">Signal</keyword>
<dbReference type="Proteomes" id="UP000644010">
    <property type="component" value="Unassembled WGS sequence"/>
</dbReference>
<feature type="signal peptide" evidence="1">
    <location>
        <begin position="1"/>
        <end position="23"/>
    </location>
</feature>
<proteinExistence type="predicted"/>
<evidence type="ECO:0000313" key="3">
    <source>
        <dbReference type="Proteomes" id="UP000644010"/>
    </source>
</evidence>
<organism evidence="2 3">
    <name type="scientific">Parabacteroides segnis</name>
    <dbReference type="NCBI Taxonomy" id="2763058"/>
    <lineage>
        <taxon>Bacteria</taxon>
        <taxon>Pseudomonadati</taxon>
        <taxon>Bacteroidota</taxon>
        <taxon>Bacteroidia</taxon>
        <taxon>Bacteroidales</taxon>
        <taxon>Tannerellaceae</taxon>
        <taxon>Parabacteroides</taxon>
    </lineage>
</organism>
<evidence type="ECO:0000313" key="2">
    <source>
        <dbReference type="EMBL" id="MBC5641441.1"/>
    </source>
</evidence>
<dbReference type="EMBL" id="JACOOI010000001">
    <property type="protein sequence ID" value="MBC5641441.1"/>
    <property type="molecule type" value="Genomic_DNA"/>
</dbReference>
<name>A0ABR7DVD5_9BACT</name>
<sequence>MKTINWYVTIFTLMLCSIFFSCGDDNEDSLSEETSTELDNESQAIINKYKDTRSLIGEWEYAGYGKSDFRFASDGRCFMRGSMSGDFYTEGVWNYDTESRLLSTTCGSWAWTVNLLTEREWSGISPGGNAFSYKRRYNWNDPNDELLVGKWVNEEQNAIVIFYADQRYKFSIDNTVFNGTYEVTTIPVVDSQCDYRRVIDLVGDLYGKMYVGGLDGYMLNISSCIQGAIQFEMDYIYSDFLD</sequence>
<feature type="chain" id="PRO_5046657284" evidence="1">
    <location>
        <begin position="24"/>
        <end position="242"/>
    </location>
</feature>
<keyword evidence="3" id="KW-1185">Reference proteome</keyword>
<reference evidence="2 3" key="1">
    <citation type="submission" date="2020-08" db="EMBL/GenBank/DDBJ databases">
        <title>Genome public.</title>
        <authorList>
            <person name="Liu C."/>
            <person name="Sun Q."/>
        </authorList>
    </citation>
    <scope>NUCLEOTIDE SEQUENCE [LARGE SCALE GENOMIC DNA]</scope>
    <source>
        <strain evidence="2 3">BX2</strain>
    </source>
</reference>
<protein>
    <submittedName>
        <fullName evidence="2">Uncharacterized protein</fullName>
    </submittedName>
</protein>